<name>A0A917DPU2_9BACT</name>
<reference evidence="2" key="1">
    <citation type="journal article" date="2014" name="Int. J. Syst. Evol. Microbiol.">
        <title>Complete genome sequence of Corynebacterium casei LMG S-19264T (=DSM 44701T), isolated from a smear-ripened cheese.</title>
        <authorList>
            <consortium name="US DOE Joint Genome Institute (JGI-PGF)"/>
            <person name="Walter F."/>
            <person name="Albersmeier A."/>
            <person name="Kalinowski J."/>
            <person name="Ruckert C."/>
        </authorList>
    </citation>
    <scope>NUCLEOTIDE SEQUENCE</scope>
    <source>
        <strain evidence="2">CGMCC 1.15958</strain>
    </source>
</reference>
<sequence length="102" mass="11963">MSSNTPRRKTRVIKLAEHQNILYIKHLGQEPYNEVKFDCGKKLIVSYSLSYWQSVFQDFQRINKGVLINPQKVISQQGVQEVELADNSKFTYSRRKHKTAFS</sequence>
<dbReference type="InterPro" id="IPR007492">
    <property type="entry name" value="LytTR_DNA-bd_dom"/>
</dbReference>
<evidence type="ECO:0000313" key="2">
    <source>
        <dbReference type="EMBL" id="GGD54906.1"/>
    </source>
</evidence>
<proteinExistence type="predicted"/>
<comment type="caution">
    <text evidence="2">The sequence shown here is derived from an EMBL/GenBank/DDBJ whole genome shotgun (WGS) entry which is preliminary data.</text>
</comment>
<reference evidence="2" key="2">
    <citation type="submission" date="2020-09" db="EMBL/GenBank/DDBJ databases">
        <authorList>
            <person name="Sun Q."/>
            <person name="Zhou Y."/>
        </authorList>
    </citation>
    <scope>NUCLEOTIDE SEQUENCE</scope>
    <source>
        <strain evidence="2">CGMCC 1.15958</strain>
    </source>
</reference>
<dbReference type="EMBL" id="BMKK01000003">
    <property type="protein sequence ID" value="GGD54906.1"/>
    <property type="molecule type" value="Genomic_DNA"/>
</dbReference>
<dbReference type="GO" id="GO:0003677">
    <property type="term" value="F:DNA binding"/>
    <property type="evidence" value="ECO:0007669"/>
    <property type="project" value="InterPro"/>
</dbReference>
<accession>A0A917DPU2</accession>
<gene>
    <name evidence="2" type="ORF">GCM10011514_18860</name>
</gene>
<dbReference type="Proteomes" id="UP000609064">
    <property type="component" value="Unassembled WGS sequence"/>
</dbReference>
<evidence type="ECO:0000259" key="1">
    <source>
        <dbReference type="Pfam" id="PF04397"/>
    </source>
</evidence>
<dbReference type="Pfam" id="PF04397">
    <property type="entry name" value="LytTR"/>
    <property type="match status" value="1"/>
</dbReference>
<dbReference type="RefSeq" id="WP_188765811.1">
    <property type="nucleotide sequence ID" value="NZ_BMKK01000003.1"/>
</dbReference>
<dbReference type="Gene3D" id="2.40.50.1020">
    <property type="entry name" value="LytTr DNA-binding domain"/>
    <property type="match status" value="1"/>
</dbReference>
<organism evidence="2 3">
    <name type="scientific">Emticicia aquatilis</name>
    <dbReference type="NCBI Taxonomy" id="1537369"/>
    <lineage>
        <taxon>Bacteria</taxon>
        <taxon>Pseudomonadati</taxon>
        <taxon>Bacteroidota</taxon>
        <taxon>Cytophagia</taxon>
        <taxon>Cytophagales</taxon>
        <taxon>Leadbetterellaceae</taxon>
        <taxon>Emticicia</taxon>
    </lineage>
</organism>
<dbReference type="AlphaFoldDB" id="A0A917DPU2"/>
<evidence type="ECO:0000313" key="3">
    <source>
        <dbReference type="Proteomes" id="UP000609064"/>
    </source>
</evidence>
<feature type="domain" description="HTH LytTR-type" evidence="1">
    <location>
        <begin position="15"/>
        <end position="98"/>
    </location>
</feature>
<protein>
    <recommendedName>
        <fullName evidence="1">HTH LytTR-type domain-containing protein</fullName>
    </recommendedName>
</protein>
<keyword evidence="3" id="KW-1185">Reference proteome</keyword>